<evidence type="ECO:0000313" key="2">
    <source>
        <dbReference type="EMBL" id="MEE6258706.1"/>
    </source>
</evidence>
<keyword evidence="3" id="KW-1185">Reference proteome</keyword>
<reference evidence="2 3" key="1">
    <citation type="submission" date="2024-01" db="EMBL/GenBank/DDBJ databases">
        <title>Genome insights into Plantactinospora sonchi sp. nov.</title>
        <authorList>
            <person name="Wang L."/>
        </authorList>
    </citation>
    <scope>NUCLEOTIDE SEQUENCE [LARGE SCALE GENOMIC DNA]</scope>
    <source>
        <strain evidence="2 3">NEAU-QY2</strain>
    </source>
</reference>
<proteinExistence type="predicted"/>
<name>A0ABU7RQC1_9ACTN</name>
<sequence length="97" mass="10148">MTTQNNVILLGGPRDGTLAPANDTALIEVELDGLVHRYVQTTATRDRDGATYPVYNYDGEVRPGGSESGVEDAGDRVASPLADDLDSRSPAGGRSDG</sequence>
<evidence type="ECO:0000313" key="3">
    <source>
        <dbReference type="Proteomes" id="UP001332243"/>
    </source>
</evidence>
<gene>
    <name evidence="2" type="ORF">V1633_09425</name>
</gene>
<dbReference type="Proteomes" id="UP001332243">
    <property type="component" value="Unassembled WGS sequence"/>
</dbReference>
<feature type="region of interest" description="Disordered" evidence="1">
    <location>
        <begin position="59"/>
        <end position="97"/>
    </location>
</feature>
<protein>
    <submittedName>
        <fullName evidence="2">Uncharacterized protein</fullName>
    </submittedName>
</protein>
<evidence type="ECO:0000256" key="1">
    <source>
        <dbReference type="SAM" id="MobiDB-lite"/>
    </source>
</evidence>
<dbReference type="RefSeq" id="WP_331213836.1">
    <property type="nucleotide sequence ID" value="NZ_JAZGQK010000007.1"/>
</dbReference>
<comment type="caution">
    <text evidence="2">The sequence shown here is derived from an EMBL/GenBank/DDBJ whole genome shotgun (WGS) entry which is preliminary data.</text>
</comment>
<organism evidence="2 3">
    <name type="scientific">Plantactinospora sonchi</name>
    <dbReference type="NCBI Taxonomy" id="1544735"/>
    <lineage>
        <taxon>Bacteria</taxon>
        <taxon>Bacillati</taxon>
        <taxon>Actinomycetota</taxon>
        <taxon>Actinomycetes</taxon>
        <taxon>Micromonosporales</taxon>
        <taxon>Micromonosporaceae</taxon>
        <taxon>Plantactinospora</taxon>
    </lineage>
</organism>
<dbReference type="EMBL" id="JAZGQK010000007">
    <property type="protein sequence ID" value="MEE6258706.1"/>
    <property type="molecule type" value="Genomic_DNA"/>
</dbReference>
<accession>A0ABU7RQC1</accession>